<evidence type="ECO:0000256" key="4">
    <source>
        <dbReference type="ARBA" id="ARBA00022989"/>
    </source>
</evidence>
<keyword evidence="4 6" id="KW-1133">Transmembrane helix</keyword>
<keyword evidence="3 6" id="KW-0812">Transmembrane</keyword>
<comment type="caution">
    <text evidence="7">The sequence shown here is derived from an EMBL/GenBank/DDBJ whole genome shotgun (WGS) entry which is preliminary data.</text>
</comment>
<dbReference type="InterPro" id="IPR002528">
    <property type="entry name" value="MATE_fam"/>
</dbReference>
<comment type="subcellular location">
    <subcellularLocation>
        <location evidence="1">Membrane</location>
        <topology evidence="1">Multi-pass membrane protein</topology>
    </subcellularLocation>
</comment>
<dbReference type="GO" id="GO:0042910">
    <property type="term" value="F:xenobiotic transmembrane transporter activity"/>
    <property type="evidence" value="ECO:0007669"/>
    <property type="project" value="InterPro"/>
</dbReference>
<accession>A0A7J6VFB0</accession>
<feature type="transmembrane region" description="Helical" evidence="6">
    <location>
        <begin position="237"/>
        <end position="257"/>
    </location>
</feature>
<dbReference type="Proteomes" id="UP000554482">
    <property type="component" value="Unassembled WGS sequence"/>
</dbReference>
<protein>
    <submittedName>
        <fullName evidence="7">Detoxification-like protein</fullName>
    </submittedName>
</protein>
<dbReference type="PANTHER" id="PTHR11206">
    <property type="entry name" value="MULTIDRUG RESISTANCE PROTEIN"/>
    <property type="match status" value="1"/>
</dbReference>
<organism evidence="7 8">
    <name type="scientific">Thalictrum thalictroides</name>
    <name type="common">Rue-anemone</name>
    <name type="synonym">Anemone thalictroides</name>
    <dbReference type="NCBI Taxonomy" id="46969"/>
    <lineage>
        <taxon>Eukaryota</taxon>
        <taxon>Viridiplantae</taxon>
        <taxon>Streptophyta</taxon>
        <taxon>Embryophyta</taxon>
        <taxon>Tracheophyta</taxon>
        <taxon>Spermatophyta</taxon>
        <taxon>Magnoliopsida</taxon>
        <taxon>Ranunculales</taxon>
        <taxon>Ranunculaceae</taxon>
        <taxon>Thalictroideae</taxon>
        <taxon>Thalictrum</taxon>
    </lineage>
</organism>
<sequence length="350" mass="38249">MASGLVTLCGQAYGAKQYQRLGNYVYSSIISLVLEKLLTLLGQDPQISLEAGKFAIWLVPSLFAYAVPQPLVRYLQSQSLILPMLLSSFAARFYIIYSPSCQKTRVPFSKEALTGISVFLRLAIPSTVMICLEWWSFELLILLSGRLPNPQLETSVLSVCLTTISFLYTIPYSLGAAASTRVSNELGAGNPQGARVAVFVVMFIAVVETIIVSSTLFASRKILGYAYSNKEEEIDYVTGMVPLICLSVIMNSLQGVLSGIARGTGWQHLGAYVNLGSFYLEGIPVAVLLSFRLNLRGKGLWTGILLGSTIQSALLAFITSSTNWHQQAIKAKERILKGTPSMENEANKCY</sequence>
<proteinExistence type="inferred from homology"/>
<evidence type="ECO:0000313" key="7">
    <source>
        <dbReference type="EMBL" id="KAF5183012.1"/>
    </source>
</evidence>
<dbReference type="InterPro" id="IPR045069">
    <property type="entry name" value="MATE_euk"/>
</dbReference>
<feature type="transmembrane region" description="Helical" evidence="6">
    <location>
        <begin position="24"/>
        <end position="42"/>
    </location>
</feature>
<reference evidence="7 8" key="1">
    <citation type="submission" date="2020-06" db="EMBL/GenBank/DDBJ databases">
        <title>Transcriptomic and genomic resources for Thalictrum thalictroides and T. hernandezii: Facilitating candidate gene discovery in an emerging model plant lineage.</title>
        <authorList>
            <person name="Arias T."/>
            <person name="Riano-Pachon D.M."/>
            <person name="Di Stilio V.S."/>
        </authorList>
    </citation>
    <scope>NUCLEOTIDE SEQUENCE [LARGE SCALE GENOMIC DNA]</scope>
    <source>
        <strain evidence="8">cv. WT478/WT964</strain>
        <tissue evidence="7">Leaves</tissue>
    </source>
</reference>
<dbReference type="AlphaFoldDB" id="A0A7J6VFB0"/>
<name>A0A7J6VFB0_THATH</name>
<dbReference type="EMBL" id="JABWDY010034005">
    <property type="protein sequence ID" value="KAF5183012.1"/>
    <property type="molecule type" value="Genomic_DNA"/>
</dbReference>
<evidence type="ECO:0000313" key="8">
    <source>
        <dbReference type="Proteomes" id="UP000554482"/>
    </source>
</evidence>
<feature type="transmembrane region" description="Helical" evidence="6">
    <location>
        <begin position="156"/>
        <end position="175"/>
    </location>
</feature>
<feature type="transmembrane region" description="Helical" evidence="6">
    <location>
        <begin position="269"/>
        <end position="293"/>
    </location>
</feature>
<keyword evidence="5 6" id="KW-0472">Membrane</keyword>
<keyword evidence="8" id="KW-1185">Reference proteome</keyword>
<feature type="transmembrane region" description="Helical" evidence="6">
    <location>
        <begin position="196"/>
        <end position="217"/>
    </location>
</feature>
<dbReference type="CDD" id="cd13132">
    <property type="entry name" value="MATE_eukaryotic"/>
    <property type="match status" value="1"/>
</dbReference>
<feature type="transmembrane region" description="Helical" evidence="6">
    <location>
        <begin position="299"/>
        <end position="318"/>
    </location>
</feature>
<feature type="transmembrane region" description="Helical" evidence="6">
    <location>
        <begin position="118"/>
        <end position="136"/>
    </location>
</feature>
<dbReference type="GO" id="GO:0015297">
    <property type="term" value="F:antiporter activity"/>
    <property type="evidence" value="ECO:0007669"/>
    <property type="project" value="InterPro"/>
</dbReference>
<evidence type="ECO:0000256" key="1">
    <source>
        <dbReference type="ARBA" id="ARBA00004141"/>
    </source>
</evidence>
<dbReference type="Pfam" id="PF01554">
    <property type="entry name" value="MatE"/>
    <property type="match status" value="2"/>
</dbReference>
<evidence type="ECO:0000256" key="6">
    <source>
        <dbReference type="SAM" id="Phobius"/>
    </source>
</evidence>
<gene>
    <name evidence="7" type="ORF">FRX31_027402</name>
</gene>
<evidence type="ECO:0000256" key="3">
    <source>
        <dbReference type="ARBA" id="ARBA00022692"/>
    </source>
</evidence>
<evidence type="ECO:0000256" key="5">
    <source>
        <dbReference type="ARBA" id="ARBA00023136"/>
    </source>
</evidence>
<dbReference type="GO" id="GO:0016020">
    <property type="term" value="C:membrane"/>
    <property type="evidence" value="ECO:0007669"/>
    <property type="project" value="UniProtKB-SubCell"/>
</dbReference>
<feature type="transmembrane region" description="Helical" evidence="6">
    <location>
        <begin position="78"/>
        <end position="97"/>
    </location>
</feature>
<comment type="similarity">
    <text evidence="2">Belongs to the multi antimicrobial extrusion (MATE) (TC 2.A.66.1) family.</text>
</comment>
<dbReference type="OrthoDB" id="2126698at2759"/>
<evidence type="ECO:0000256" key="2">
    <source>
        <dbReference type="ARBA" id="ARBA00010199"/>
    </source>
</evidence>
<dbReference type="GO" id="GO:1990961">
    <property type="term" value="P:xenobiotic detoxification by transmembrane export across the plasma membrane"/>
    <property type="evidence" value="ECO:0007669"/>
    <property type="project" value="InterPro"/>
</dbReference>